<dbReference type="CDD" id="cd04077">
    <property type="entry name" value="Peptidases_S8_PCSK9_ProteinaseK_like"/>
    <property type="match status" value="1"/>
</dbReference>
<dbReference type="GeneID" id="34526674"/>
<keyword evidence="3 5" id="KW-0378">Hydrolase</keyword>
<dbReference type="GO" id="GO:0006508">
    <property type="term" value="P:proteolysis"/>
    <property type="evidence" value="ECO:0007669"/>
    <property type="project" value="UniProtKB-KW"/>
</dbReference>
<dbReference type="InterPro" id="IPR015500">
    <property type="entry name" value="Peptidase_S8_subtilisin-rel"/>
</dbReference>
<keyword evidence="4 5" id="KW-0720">Serine protease</keyword>
<evidence type="ECO:0000313" key="10">
    <source>
        <dbReference type="Proteomes" id="UP000006310"/>
    </source>
</evidence>
<keyword evidence="2 5" id="KW-0645">Protease</keyword>
<dbReference type="PANTHER" id="PTHR43806:SF11">
    <property type="entry name" value="CEREVISIN-RELATED"/>
    <property type="match status" value="1"/>
</dbReference>
<dbReference type="InterPro" id="IPR023828">
    <property type="entry name" value="Peptidase_S8_Ser-AS"/>
</dbReference>
<protein>
    <recommendedName>
        <fullName evidence="8">Peptidase S8/S53 domain-containing protein</fullName>
    </recommendedName>
</protein>
<dbReference type="Proteomes" id="UP000006310">
    <property type="component" value="Chromosome 6"/>
</dbReference>
<organism evidence="9 10">
    <name type="scientific">Huiozyma naganishii (strain ATCC MYA-139 / BCRC 22969 / CBS 8797 / KCTC 17520 / NBRC 10181 / NCYC 3082 / Yp74L-3)</name>
    <name type="common">Yeast</name>
    <name type="synonym">Kazachstania naganishii</name>
    <dbReference type="NCBI Taxonomy" id="1071383"/>
    <lineage>
        <taxon>Eukaryota</taxon>
        <taxon>Fungi</taxon>
        <taxon>Dikarya</taxon>
        <taxon>Ascomycota</taxon>
        <taxon>Saccharomycotina</taxon>
        <taxon>Saccharomycetes</taxon>
        <taxon>Saccharomycetales</taxon>
        <taxon>Saccharomycetaceae</taxon>
        <taxon>Huiozyma</taxon>
    </lineage>
</organism>
<dbReference type="InterPro" id="IPR034193">
    <property type="entry name" value="PCSK9_ProteinaseK-like"/>
</dbReference>
<dbReference type="PANTHER" id="PTHR43806">
    <property type="entry name" value="PEPTIDASE S8"/>
    <property type="match status" value="1"/>
</dbReference>
<evidence type="ECO:0000256" key="5">
    <source>
        <dbReference type="PROSITE-ProRule" id="PRU01240"/>
    </source>
</evidence>
<dbReference type="EMBL" id="HE978319">
    <property type="protein sequence ID" value="CCK70959.1"/>
    <property type="molecule type" value="Genomic_DNA"/>
</dbReference>
<dbReference type="RefSeq" id="XP_022465205.1">
    <property type="nucleotide sequence ID" value="XM_022608739.1"/>
</dbReference>
<evidence type="ECO:0000259" key="8">
    <source>
        <dbReference type="Pfam" id="PF00082"/>
    </source>
</evidence>
<dbReference type="FunFam" id="3.40.50.200:FF:000007">
    <property type="entry name" value="Subtilisin-like serine protease"/>
    <property type="match status" value="1"/>
</dbReference>
<reference evidence="9 10" key="1">
    <citation type="journal article" date="2011" name="Proc. Natl. Acad. Sci. U.S.A.">
        <title>Evolutionary erosion of yeast sex chromosomes by mating-type switching accidents.</title>
        <authorList>
            <person name="Gordon J.L."/>
            <person name="Armisen D."/>
            <person name="Proux-Wera E."/>
            <person name="Oheigeartaigh S.S."/>
            <person name="Byrne K.P."/>
            <person name="Wolfe K.H."/>
        </authorList>
    </citation>
    <scope>NUCLEOTIDE SEQUENCE [LARGE SCALE GENOMIC DNA]</scope>
    <source>
        <strain evidence="10">ATCC MYA-139 / BCRC 22969 / CBS 8797 / CCRC 22969 / KCTC 17520 / NBRC 10181 / NCYC 3082</strain>
    </source>
</reference>
<evidence type="ECO:0000256" key="7">
    <source>
        <dbReference type="SAM" id="SignalP"/>
    </source>
</evidence>
<keyword evidence="10" id="KW-1185">Reference proteome</keyword>
<reference evidence="10" key="2">
    <citation type="submission" date="2012-08" db="EMBL/GenBank/DDBJ databases">
        <title>Genome sequence of Kazachstania naganishii.</title>
        <authorList>
            <person name="Gordon J.L."/>
            <person name="Armisen D."/>
            <person name="Proux-Wera E."/>
            <person name="OhEigeartaigh S.S."/>
            <person name="Byrne K.P."/>
            <person name="Wolfe K.H."/>
        </authorList>
    </citation>
    <scope>NUCLEOTIDE SEQUENCE [LARGE SCALE GENOMIC DNA]</scope>
    <source>
        <strain evidence="10">ATCC MYA-139 / BCRC 22969 / CBS 8797 / CCRC 22969 / KCTC 17520 / NBRC 10181 / NCYC 3082</strain>
    </source>
</reference>
<dbReference type="eggNOG" id="KOG1153">
    <property type="taxonomic scope" value="Eukaryota"/>
</dbReference>
<dbReference type="HOGENOM" id="CLU_011263_1_4_1"/>
<dbReference type="InterPro" id="IPR050131">
    <property type="entry name" value="Peptidase_S8_subtilisin-like"/>
</dbReference>
<dbReference type="SUPFAM" id="SSF52743">
    <property type="entry name" value="Subtilisin-like"/>
    <property type="match status" value="1"/>
</dbReference>
<proteinExistence type="inferred from homology"/>
<feature type="signal peptide" evidence="7">
    <location>
        <begin position="1"/>
        <end position="18"/>
    </location>
</feature>
<feature type="active site" description="Charge relay system" evidence="5">
    <location>
        <position position="195"/>
    </location>
</feature>
<dbReference type="AlphaFoldDB" id="J7S7G8"/>
<dbReference type="InterPro" id="IPR036852">
    <property type="entry name" value="Peptidase_S8/S53_dom_sf"/>
</dbReference>
<dbReference type="PROSITE" id="PS51892">
    <property type="entry name" value="SUBTILASE"/>
    <property type="match status" value="1"/>
</dbReference>
<dbReference type="InterPro" id="IPR000209">
    <property type="entry name" value="Peptidase_S8/S53_dom"/>
</dbReference>
<dbReference type="STRING" id="1071383.J7S7G8"/>
<accession>J7S7G8</accession>
<dbReference type="OrthoDB" id="206201at2759"/>
<dbReference type="PROSITE" id="PS00136">
    <property type="entry name" value="SUBTILASE_ASP"/>
    <property type="match status" value="1"/>
</dbReference>
<dbReference type="KEGG" id="kng:KNAG_0F02970"/>
<evidence type="ECO:0000313" key="9">
    <source>
        <dbReference type="EMBL" id="CCK70959.1"/>
    </source>
</evidence>
<gene>
    <name evidence="9" type="primary">KNAG0F02970</name>
    <name evidence="9" type="ordered locus">KNAG_0F02970</name>
</gene>
<feature type="chain" id="PRO_5003796607" description="Peptidase S8/S53 domain-containing protein" evidence="7">
    <location>
        <begin position="19"/>
        <end position="420"/>
    </location>
</feature>
<dbReference type="PRINTS" id="PR00723">
    <property type="entry name" value="SUBTILISIN"/>
</dbReference>
<evidence type="ECO:0000256" key="1">
    <source>
        <dbReference type="ARBA" id="ARBA00011073"/>
    </source>
</evidence>
<keyword evidence="7" id="KW-0732">Signal</keyword>
<evidence type="ECO:0000256" key="4">
    <source>
        <dbReference type="ARBA" id="ARBA00022825"/>
    </source>
</evidence>
<comment type="similarity">
    <text evidence="1 5 6">Belongs to the peptidase S8 family.</text>
</comment>
<dbReference type="Pfam" id="PF00082">
    <property type="entry name" value="Peptidase_S8"/>
    <property type="match status" value="1"/>
</dbReference>
<evidence type="ECO:0000256" key="3">
    <source>
        <dbReference type="ARBA" id="ARBA00022801"/>
    </source>
</evidence>
<feature type="domain" description="Peptidase S8/S53" evidence="8">
    <location>
        <begin position="155"/>
        <end position="400"/>
    </location>
</feature>
<dbReference type="GO" id="GO:0004252">
    <property type="term" value="F:serine-type endopeptidase activity"/>
    <property type="evidence" value="ECO:0007669"/>
    <property type="project" value="UniProtKB-UniRule"/>
</dbReference>
<dbReference type="PROSITE" id="PS00138">
    <property type="entry name" value="SUBTILASE_SER"/>
    <property type="match status" value="1"/>
</dbReference>
<feature type="active site" description="Charge relay system" evidence="5">
    <location>
        <position position="163"/>
    </location>
</feature>
<evidence type="ECO:0000256" key="6">
    <source>
        <dbReference type="RuleBase" id="RU003355"/>
    </source>
</evidence>
<dbReference type="InterPro" id="IPR023827">
    <property type="entry name" value="Peptidase_S8_Asp-AS"/>
</dbReference>
<dbReference type="Gene3D" id="3.40.50.200">
    <property type="entry name" value="Peptidase S8/S53 domain"/>
    <property type="match status" value="1"/>
</dbReference>
<sequence>MIFAGILVLCQYLYAVYGAAVPPLADLSGEHRFFMSGKSTILNEFLVMFKPMVDREEVEVGLSVLAGRFPLAQFEQFHIADELIGFTVKNFPFHNVYFLLQIPFVEMVETNSKVYALNVTVQEDVPWGLMRLSQRDRVRIGDEQVYRYDTRGSAKDVNVYILDTGIQVDHEEFEGRARWGKTIAWNDPDRDDNGHGTHCAGIVGGATYGVAKEANLIAVKVLHATGDGEMSDVIRGIEFAVNEHLTRNQDEVRGSIINLSLGAGESPALQRVVTAALNKGVHFAVAAGNEDDNACYSSPANIDGVVTVGGSTFSDDRAFFSNWGPCIDVFAPGVNVKSSYVGAAKNKTLSLSGTSTSAPHVAGLMAYLLSLEPDTKSQFHTAWSNPAQLKQKLVSLATEGKLFEVPDDTANLMIFNGVKQ</sequence>
<dbReference type="InterPro" id="IPR022398">
    <property type="entry name" value="Peptidase_S8_His-AS"/>
</dbReference>
<dbReference type="PROSITE" id="PS00137">
    <property type="entry name" value="SUBTILASE_HIS"/>
    <property type="match status" value="1"/>
</dbReference>
<dbReference type="GO" id="GO:0030435">
    <property type="term" value="P:sporulation resulting in formation of a cellular spore"/>
    <property type="evidence" value="ECO:0007669"/>
    <property type="project" value="UniProtKB-ARBA"/>
</dbReference>
<feature type="active site" description="Charge relay system" evidence="5">
    <location>
        <position position="355"/>
    </location>
</feature>
<evidence type="ECO:0000256" key="2">
    <source>
        <dbReference type="ARBA" id="ARBA00022670"/>
    </source>
</evidence>
<name>J7S7G8_HUIN7</name>